<organism evidence="7 8">
    <name type="scientific">Candidatus Entotheonella gemina</name>
    <dbReference type="NCBI Taxonomy" id="1429439"/>
    <lineage>
        <taxon>Bacteria</taxon>
        <taxon>Pseudomonadati</taxon>
        <taxon>Nitrospinota/Tectimicrobiota group</taxon>
        <taxon>Candidatus Tectimicrobiota</taxon>
        <taxon>Candidatus Entotheonellia</taxon>
        <taxon>Candidatus Entotheonellales</taxon>
        <taxon>Candidatus Entotheonellaceae</taxon>
        <taxon>Candidatus Entotheonella</taxon>
    </lineage>
</organism>
<feature type="domain" description="Adenosine deaminase" evidence="6">
    <location>
        <begin position="16"/>
        <end position="336"/>
    </location>
</feature>
<comment type="caution">
    <text evidence="7">The sequence shown here is derived from an EMBL/GenBank/DDBJ whole genome shotgun (WGS) entry which is preliminary data.</text>
</comment>
<name>W4MFA2_9BACT</name>
<evidence type="ECO:0000256" key="1">
    <source>
        <dbReference type="ARBA" id="ARBA00001947"/>
    </source>
</evidence>
<evidence type="ECO:0000256" key="5">
    <source>
        <dbReference type="ARBA" id="ARBA00022833"/>
    </source>
</evidence>
<evidence type="ECO:0000313" key="7">
    <source>
        <dbReference type="EMBL" id="ETX08616.1"/>
    </source>
</evidence>
<dbReference type="GO" id="GO:0046872">
    <property type="term" value="F:metal ion binding"/>
    <property type="evidence" value="ECO:0007669"/>
    <property type="project" value="UniProtKB-KW"/>
</dbReference>
<reference evidence="7 8" key="1">
    <citation type="journal article" date="2014" name="Nature">
        <title>An environmental bacterial taxon with a large and distinct metabolic repertoire.</title>
        <authorList>
            <person name="Wilson M.C."/>
            <person name="Mori T."/>
            <person name="Ruckert C."/>
            <person name="Uria A.R."/>
            <person name="Helf M.J."/>
            <person name="Takada K."/>
            <person name="Gernert C."/>
            <person name="Steffens U.A."/>
            <person name="Heycke N."/>
            <person name="Schmitt S."/>
            <person name="Rinke C."/>
            <person name="Helfrich E.J."/>
            <person name="Brachmann A.O."/>
            <person name="Gurgui C."/>
            <person name="Wakimoto T."/>
            <person name="Kracht M."/>
            <person name="Crusemann M."/>
            <person name="Hentschel U."/>
            <person name="Abe I."/>
            <person name="Matsunaga S."/>
            <person name="Kalinowski J."/>
            <person name="Takeyama H."/>
            <person name="Piel J."/>
        </authorList>
    </citation>
    <scope>NUCLEOTIDE SEQUENCE [LARGE SCALE GENOMIC DNA]</scope>
    <source>
        <strain evidence="8">TSY2</strain>
    </source>
</reference>
<dbReference type="PATRIC" id="fig|1429439.4.peg.738"/>
<dbReference type="HOGENOM" id="CLU_039228_7_1_7"/>
<dbReference type="Pfam" id="PF00962">
    <property type="entry name" value="A_deaminase"/>
    <property type="match status" value="1"/>
</dbReference>
<keyword evidence="3" id="KW-0479">Metal-binding</keyword>
<dbReference type="GO" id="GO:0000034">
    <property type="term" value="F:adenine deaminase activity"/>
    <property type="evidence" value="ECO:0007669"/>
    <property type="project" value="TreeGrafter"/>
</dbReference>
<sequence length="368" mass="41920">MDHPTNGRRELLARLPKVELHCHLLGTIRQPTMAAIAAKNRARTTREAIEQFYVRGEKPVGVLHIFRELETHILANTEDFYRIAYEYGESIAPHTVRYAEVFWNPTGTLKQTHLSYPELQGAILRGFSDAEHDFGVTCRLIPSIDRQASASEAVEMVQLVIVNRDANVIGIGMDYNEVDRPPELFTEAYALAKRHGLKATTHAGEFGMPWTNVETALTQLRVDRIDHGYTVLDNPELTARCAELSILFTVVPSNSYYLRTLTPEQWAIQHPIRHMARAGLQIHPNTDDPAFHLINPTQCWERMVTDFGYGLSDLRDFMCNGLSGAWIDEEMRRRWLREWTVEFDDLVAEAVVGVDRDDGESNTAEMNM</sequence>
<keyword evidence="4" id="KW-0378">Hydrolase</keyword>
<evidence type="ECO:0000313" key="8">
    <source>
        <dbReference type="Proteomes" id="UP000019140"/>
    </source>
</evidence>
<dbReference type="GO" id="GO:0043103">
    <property type="term" value="P:hypoxanthine salvage"/>
    <property type="evidence" value="ECO:0007669"/>
    <property type="project" value="TreeGrafter"/>
</dbReference>
<dbReference type="AlphaFoldDB" id="W4MFA2"/>
<proteinExistence type="inferred from homology"/>
<dbReference type="SUPFAM" id="SSF51556">
    <property type="entry name" value="Metallo-dependent hydrolases"/>
    <property type="match status" value="1"/>
</dbReference>
<comment type="cofactor">
    <cofactor evidence="1">
        <name>Zn(2+)</name>
        <dbReference type="ChEBI" id="CHEBI:29105"/>
    </cofactor>
</comment>
<dbReference type="GO" id="GO:0006146">
    <property type="term" value="P:adenine catabolic process"/>
    <property type="evidence" value="ECO:0007669"/>
    <property type="project" value="TreeGrafter"/>
</dbReference>
<dbReference type="InterPro" id="IPR006330">
    <property type="entry name" value="Ado/ade_deaminase"/>
</dbReference>
<dbReference type="PANTHER" id="PTHR43114:SF6">
    <property type="entry name" value="ADENINE DEAMINASE"/>
    <property type="match status" value="1"/>
</dbReference>
<evidence type="ECO:0000256" key="3">
    <source>
        <dbReference type="ARBA" id="ARBA00022723"/>
    </source>
</evidence>
<evidence type="ECO:0000259" key="6">
    <source>
        <dbReference type="Pfam" id="PF00962"/>
    </source>
</evidence>
<evidence type="ECO:0000256" key="4">
    <source>
        <dbReference type="ARBA" id="ARBA00022801"/>
    </source>
</evidence>
<dbReference type="InterPro" id="IPR001365">
    <property type="entry name" value="A_deaminase_dom"/>
</dbReference>
<dbReference type="Gene3D" id="3.20.20.140">
    <property type="entry name" value="Metal-dependent hydrolases"/>
    <property type="match status" value="1"/>
</dbReference>
<accession>W4MFA2</accession>
<dbReference type="PANTHER" id="PTHR43114">
    <property type="entry name" value="ADENINE DEAMINASE"/>
    <property type="match status" value="1"/>
</dbReference>
<dbReference type="Proteomes" id="UP000019140">
    <property type="component" value="Unassembled WGS sequence"/>
</dbReference>
<evidence type="ECO:0000256" key="2">
    <source>
        <dbReference type="ARBA" id="ARBA00006676"/>
    </source>
</evidence>
<keyword evidence="5" id="KW-0862">Zinc</keyword>
<gene>
    <name evidence="7" type="ORF">ETSY2_04330</name>
</gene>
<dbReference type="GO" id="GO:0005829">
    <property type="term" value="C:cytosol"/>
    <property type="evidence" value="ECO:0007669"/>
    <property type="project" value="TreeGrafter"/>
</dbReference>
<dbReference type="EMBL" id="AZHX01000174">
    <property type="protein sequence ID" value="ETX08616.1"/>
    <property type="molecule type" value="Genomic_DNA"/>
</dbReference>
<dbReference type="InterPro" id="IPR032466">
    <property type="entry name" value="Metal_Hydrolase"/>
</dbReference>
<comment type="similarity">
    <text evidence="2">Belongs to the metallo-dependent hydrolases superfamily. Adenosine and AMP deaminases family.</text>
</comment>
<protein>
    <submittedName>
        <fullName evidence="7">Adenosine deaminase</fullName>
    </submittedName>
</protein>
<keyword evidence="8" id="KW-1185">Reference proteome</keyword>